<comment type="subunit">
    <text evidence="10">Homodimer.</text>
</comment>
<gene>
    <name evidence="10" type="primary">queC</name>
    <name evidence="11" type="ORF">SAMN02746091_00450</name>
</gene>
<comment type="cofactor">
    <cofactor evidence="10">
        <name>Zn(2+)</name>
        <dbReference type="ChEBI" id="CHEBI:29105"/>
    </cofactor>
    <text evidence="10">Binds 1 zinc ion per subunit.</text>
</comment>
<comment type="pathway">
    <text evidence="1 10">Purine metabolism; 7-cyano-7-deazaguanine biosynthesis.</text>
</comment>
<feature type="binding site" evidence="10">
    <location>
        <position position="197"/>
    </location>
    <ligand>
        <name>Zn(2+)</name>
        <dbReference type="ChEBI" id="CHEBI:29105"/>
    </ligand>
</feature>
<evidence type="ECO:0000256" key="8">
    <source>
        <dbReference type="ARBA" id="ARBA00039149"/>
    </source>
</evidence>
<proteinExistence type="inferred from homology"/>
<name>A0A1M4TRA0_9CLOT</name>
<dbReference type="HAMAP" id="MF_01633">
    <property type="entry name" value="QueC"/>
    <property type="match status" value="1"/>
</dbReference>
<keyword evidence="12" id="KW-1185">Reference proteome</keyword>
<dbReference type="PANTHER" id="PTHR42914">
    <property type="entry name" value="7-CYANO-7-DEAZAGUANINE SYNTHASE"/>
    <property type="match status" value="1"/>
</dbReference>
<dbReference type="InterPro" id="IPR018317">
    <property type="entry name" value="QueC"/>
</dbReference>
<dbReference type="AlphaFoldDB" id="A0A1M4TRA0"/>
<dbReference type="GO" id="GO:0016879">
    <property type="term" value="F:ligase activity, forming carbon-nitrogen bonds"/>
    <property type="evidence" value="ECO:0007669"/>
    <property type="project" value="UniProtKB-UniRule"/>
</dbReference>
<evidence type="ECO:0000256" key="3">
    <source>
        <dbReference type="ARBA" id="ARBA00022723"/>
    </source>
</evidence>
<dbReference type="GO" id="GO:0005524">
    <property type="term" value="F:ATP binding"/>
    <property type="evidence" value="ECO:0007669"/>
    <property type="project" value="UniProtKB-UniRule"/>
</dbReference>
<dbReference type="RefSeq" id="WP_073247788.1">
    <property type="nucleotide sequence ID" value="NZ_FQVG01000005.1"/>
</dbReference>
<dbReference type="NCBIfam" id="TIGR00364">
    <property type="entry name" value="7-cyano-7-deazaguanine synthase QueC"/>
    <property type="match status" value="1"/>
</dbReference>
<evidence type="ECO:0000313" key="11">
    <source>
        <dbReference type="EMBL" id="SHE47039.1"/>
    </source>
</evidence>
<evidence type="ECO:0000256" key="1">
    <source>
        <dbReference type="ARBA" id="ARBA00005061"/>
    </source>
</evidence>
<accession>A0A1M4TRA0</accession>
<evidence type="ECO:0000313" key="12">
    <source>
        <dbReference type="Proteomes" id="UP000184423"/>
    </source>
</evidence>
<dbReference type="EC" id="6.3.4.20" evidence="8 10"/>
<dbReference type="GO" id="GO:0008270">
    <property type="term" value="F:zinc ion binding"/>
    <property type="evidence" value="ECO:0007669"/>
    <property type="project" value="UniProtKB-UniRule"/>
</dbReference>
<dbReference type="UniPathway" id="UPA00391"/>
<keyword evidence="10" id="KW-0671">Queuosine biosynthesis</keyword>
<dbReference type="PIRSF" id="PIRSF006293">
    <property type="entry name" value="ExsB"/>
    <property type="match status" value="1"/>
</dbReference>
<feature type="binding site" evidence="10">
    <location>
        <begin position="8"/>
        <end position="18"/>
    </location>
    <ligand>
        <name>ATP</name>
        <dbReference type="ChEBI" id="CHEBI:30616"/>
    </ligand>
</feature>
<feature type="binding site" evidence="10">
    <location>
        <position position="189"/>
    </location>
    <ligand>
        <name>Zn(2+)</name>
        <dbReference type="ChEBI" id="CHEBI:29105"/>
    </ligand>
</feature>
<dbReference type="Gene3D" id="3.40.50.620">
    <property type="entry name" value="HUPs"/>
    <property type="match status" value="1"/>
</dbReference>
<dbReference type="InterPro" id="IPR014729">
    <property type="entry name" value="Rossmann-like_a/b/a_fold"/>
</dbReference>
<reference evidence="12" key="1">
    <citation type="submission" date="2016-11" db="EMBL/GenBank/DDBJ databases">
        <authorList>
            <person name="Varghese N."/>
            <person name="Submissions S."/>
        </authorList>
    </citation>
    <scope>NUCLEOTIDE SEQUENCE [LARGE SCALE GENOMIC DNA]</scope>
    <source>
        <strain evidence="12">DSM 10124</strain>
    </source>
</reference>
<evidence type="ECO:0000256" key="5">
    <source>
        <dbReference type="ARBA" id="ARBA00022833"/>
    </source>
</evidence>
<dbReference type="SUPFAM" id="SSF52402">
    <property type="entry name" value="Adenine nucleotide alpha hydrolases-like"/>
    <property type="match status" value="1"/>
</dbReference>
<dbReference type="Pfam" id="PF06508">
    <property type="entry name" value="QueC"/>
    <property type="match status" value="1"/>
</dbReference>
<evidence type="ECO:0000256" key="10">
    <source>
        <dbReference type="HAMAP-Rule" id="MF_01633"/>
    </source>
</evidence>
<dbReference type="GO" id="GO:0008616">
    <property type="term" value="P:tRNA queuosine(34) biosynthetic process"/>
    <property type="evidence" value="ECO:0007669"/>
    <property type="project" value="UniProtKB-UniRule"/>
</dbReference>
<evidence type="ECO:0000256" key="4">
    <source>
        <dbReference type="ARBA" id="ARBA00022741"/>
    </source>
</evidence>
<keyword evidence="6 10" id="KW-0067">ATP-binding</keyword>
<evidence type="ECO:0000256" key="2">
    <source>
        <dbReference type="ARBA" id="ARBA00022598"/>
    </source>
</evidence>
<dbReference type="CDD" id="cd01995">
    <property type="entry name" value="QueC-like"/>
    <property type="match status" value="1"/>
</dbReference>
<dbReference type="Proteomes" id="UP000184423">
    <property type="component" value="Unassembled WGS sequence"/>
</dbReference>
<comment type="function">
    <text evidence="10">Catalyzes the ATP-dependent conversion of 7-carboxy-7-deazaguanine (CDG) to 7-cyano-7-deazaguanine (preQ(0)).</text>
</comment>
<keyword evidence="3 10" id="KW-0479">Metal-binding</keyword>
<comment type="catalytic activity">
    <reaction evidence="9 10">
        <text>7-carboxy-7-carbaguanine + NH4(+) + 2 ATP = 7-cyano-7-carbaguanine + 2 AMP + 2 diphosphate + 2 H(+)</text>
        <dbReference type="Rhea" id="RHEA:27982"/>
        <dbReference type="ChEBI" id="CHEBI:15378"/>
        <dbReference type="ChEBI" id="CHEBI:28938"/>
        <dbReference type="ChEBI" id="CHEBI:30616"/>
        <dbReference type="ChEBI" id="CHEBI:33019"/>
        <dbReference type="ChEBI" id="CHEBI:45075"/>
        <dbReference type="ChEBI" id="CHEBI:61036"/>
        <dbReference type="ChEBI" id="CHEBI:456215"/>
        <dbReference type="EC" id="6.3.4.20"/>
    </reaction>
</comment>
<organism evidence="11 12">
    <name type="scientific">Caloramator proteoclasticus DSM 10124</name>
    <dbReference type="NCBI Taxonomy" id="1121262"/>
    <lineage>
        <taxon>Bacteria</taxon>
        <taxon>Bacillati</taxon>
        <taxon>Bacillota</taxon>
        <taxon>Clostridia</taxon>
        <taxon>Eubacteriales</taxon>
        <taxon>Clostridiaceae</taxon>
        <taxon>Caloramator</taxon>
    </lineage>
</organism>
<evidence type="ECO:0000256" key="7">
    <source>
        <dbReference type="ARBA" id="ARBA00037993"/>
    </source>
</evidence>
<protein>
    <recommendedName>
        <fullName evidence="8 10">7-cyano-7-deazaguanine synthase</fullName>
        <ecNumber evidence="8 10">6.3.4.20</ecNumber>
    </recommendedName>
    <alternativeName>
        <fullName evidence="10">7-cyano-7-carbaguanine synthase</fullName>
    </alternativeName>
    <alternativeName>
        <fullName evidence="10">PreQ(0) synthase</fullName>
    </alternativeName>
    <alternativeName>
        <fullName evidence="10">Queuosine biosynthesis protein QueC</fullName>
    </alternativeName>
</protein>
<dbReference type="PANTHER" id="PTHR42914:SF1">
    <property type="entry name" value="7-CYANO-7-DEAZAGUANINE SYNTHASE"/>
    <property type="match status" value="1"/>
</dbReference>
<keyword evidence="5 10" id="KW-0862">Zinc</keyword>
<evidence type="ECO:0000256" key="6">
    <source>
        <dbReference type="ARBA" id="ARBA00022840"/>
    </source>
</evidence>
<evidence type="ECO:0000256" key="9">
    <source>
        <dbReference type="ARBA" id="ARBA00047890"/>
    </source>
</evidence>
<feature type="binding site" evidence="10">
    <location>
        <position position="203"/>
    </location>
    <ligand>
        <name>Zn(2+)</name>
        <dbReference type="ChEBI" id="CHEBI:29105"/>
    </ligand>
</feature>
<keyword evidence="4 10" id="KW-0547">Nucleotide-binding</keyword>
<sequence length="225" mass="24888">MKKAVVLLSGGLDSTTALYLAKSQGFETYAISFDYGQRHDKELECAKRVAEAAGVKEHIIVKTNMDAWGGSALTDKNIDVPEGDINRSDIPITYVPARNMIFLAFAASYAEKIGAQDIFIGVSEVDYSGYVDCRQEFLDAMEQAINKGTVCGVEGRRIKINAPFINMTKAEEIKLGMELGVDYSLTWSCYKGEEKACGVCDSCLLRLKAFKEAGFEDPIEYKEER</sequence>
<comment type="similarity">
    <text evidence="7 10">Belongs to the QueC family.</text>
</comment>
<dbReference type="EMBL" id="FQVG01000005">
    <property type="protein sequence ID" value="SHE47039.1"/>
    <property type="molecule type" value="Genomic_DNA"/>
</dbReference>
<keyword evidence="2 10" id="KW-0436">Ligase</keyword>
<feature type="binding site" evidence="10">
    <location>
        <position position="200"/>
    </location>
    <ligand>
        <name>Zn(2+)</name>
        <dbReference type="ChEBI" id="CHEBI:29105"/>
    </ligand>
</feature>